<dbReference type="AlphaFoldDB" id="A0AAW7YQ73"/>
<dbReference type="Pfam" id="PF05908">
    <property type="entry name" value="Gamma_PGA_hydro"/>
    <property type="match status" value="1"/>
</dbReference>
<organism evidence="1 2">
    <name type="scientific">Staphylococcus pasteuri_A</name>
    <dbReference type="NCBI Taxonomy" id="3062664"/>
    <lineage>
        <taxon>Bacteria</taxon>
        <taxon>Bacillati</taxon>
        <taxon>Bacillota</taxon>
        <taxon>Bacilli</taxon>
        <taxon>Bacillales</taxon>
        <taxon>Staphylococcaceae</taxon>
        <taxon>Staphylococcus</taxon>
    </lineage>
</organism>
<dbReference type="InterPro" id="IPR008585">
    <property type="entry name" value="Gamma_PGA_hydro"/>
</dbReference>
<dbReference type="GO" id="GO:0016787">
    <property type="term" value="F:hydrolase activity"/>
    <property type="evidence" value="ECO:0007669"/>
    <property type="project" value="UniProtKB-KW"/>
</dbReference>
<sequence length="207" mass="23622">MDKFISMKELQENTIEDKDWHIETEDNNSDITILAIHGGGIEPATSELAFVTAQTNEYNYFTFKGDRRHGNNELHVTSIHYDNEIAQDLTQKSQRAISLHGCTGQESIVYIGGKDKQLIKLITSELKDIEVDVQHAPHTMSGKQKENIVNQTQIQAGVQLEITHALRKHFFKDGKLNRKSREDQDNWDEFLYTFANALVKAVEGLHD</sequence>
<dbReference type="Proteomes" id="UP001170310">
    <property type="component" value="Unassembled WGS sequence"/>
</dbReference>
<dbReference type="Gene3D" id="3.40.630.100">
    <property type="entry name" value="Poly-gamma-glutamate hydrolase, zinc-binding motif"/>
    <property type="match status" value="1"/>
</dbReference>
<dbReference type="EMBL" id="JAUOQO010000005">
    <property type="protein sequence ID" value="MDO6573907.1"/>
    <property type="molecule type" value="Genomic_DNA"/>
</dbReference>
<dbReference type="InterPro" id="IPR038128">
    <property type="entry name" value="Gamma_PGA_hydro_sf"/>
</dbReference>
<gene>
    <name evidence="1" type="ORF">Q4528_07030</name>
</gene>
<evidence type="ECO:0000313" key="2">
    <source>
        <dbReference type="Proteomes" id="UP001170310"/>
    </source>
</evidence>
<proteinExistence type="predicted"/>
<name>A0AAW7YQ73_9STAP</name>
<reference evidence="1" key="1">
    <citation type="submission" date="2023-07" db="EMBL/GenBank/DDBJ databases">
        <title>Genome content predicts the carbon catabolic preferences of heterotrophic bacteria.</title>
        <authorList>
            <person name="Gralka M."/>
        </authorList>
    </citation>
    <scope>NUCLEOTIDE SEQUENCE</scope>
    <source>
        <strain evidence="1">E2R20</strain>
    </source>
</reference>
<protein>
    <submittedName>
        <fullName evidence="1">Poly-gamma-glutamate hydrolase family protein</fullName>
    </submittedName>
</protein>
<keyword evidence="2" id="KW-1185">Reference proteome</keyword>
<evidence type="ECO:0000313" key="1">
    <source>
        <dbReference type="EMBL" id="MDO6573907.1"/>
    </source>
</evidence>
<keyword evidence="1" id="KW-0378">Hydrolase</keyword>
<dbReference type="RefSeq" id="WP_017638344.1">
    <property type="nucleotide sequence ID" value="NZ_JAUOQO010000005.1"/>
</dbReference>
<dbReference type="GeneID" id="72470555"/>
<accession>A0AAW7YQ73</accession>
<comment type="caution">
    <text evidence="1">The sequence shown here is derived from an EMBL/GenBank/DDBJ whole genome shotgun (WGS) entry which is preliminary data.</text>
</comment>